<dbReference type="EMBL" id="JAKGBZ010000003">
    <property type="protein sequence ID" value="MCF3945635.1"/>
    <property type="molecule type" value="Genomic_DNA"/>
</dbReference>
<evidence type="ECO:0000313" key="2">
    <source>
        <dbReference type="EMBL" id="MCF3945635.1"/>
    </source>
</evidence>
<feature type="domain" description="CHAD" evidence="1">
    <location>
        <begin position="40"/>
        <end position="330"/>
    </location>
</feature>
<dbReference type="SMART" id="SM00880">
    <property type="entry name" value="CHAD"/>
    <property type="match status" value="1"/>
</dbReference>
<dbReference type="RefSeq" id="WP_235702872.1">
    <property type="nucleotide sequence ID" value="NZ_JAKGBZ010000003.1"/>
</dbReference>
<protein>
    <submittedName>
        <fullName evidence="2">CHAD domain-containing protein</fullName>
    </submittedName>
</protein>
<keyword evidence="3" id="KW-1185">Reference proteome</keyword>
<name>A0ABS9DTY6_9PROT</name>
<sequence length="330" mass="37281">MTGRTSEDGERRLGKRHGPHAVPVLFARPVRAKRPVFASGIPIDTALRDIGRSGLAHFIGNMQAVSAETPEAVHQMRVALRRLRSILAAFKPNIATAQYRLANNQLKLLSGTLETPRNWDVLAEEILLPVCNAVPGDENLRRLVAMVESERQAAYRKLGEDIGTSACRATVLSLGHWFETHAWRESGSAEQAAWFARPVGEVARILVARSHRKAKQRSRNFGTLSPPERHELRIALKRLRYTIEFLASQFDVGAADFYLKRLSLLLNDLGYANDVRTARIVLRELADSTDDGAIRRAVTLVLDWHKHNRASRETGSYKHMRRFRQAKIFW</sequence>
<dbReference type="Proteomes" id="UP001521209">
    <property type="component" value="Unassembled WGS sequence"/>
</dbReference>
<dbReference type="Pfam" id="PF05235">
    <property type="entry name" value="CHAD"/>
    <property type="match status" value="1"/>
</dbReference>
<dbReference type="Gene3D" id="1.40.20.10">
    <property type="entry name" value="CHAD domain"/>
    <property type="match status" value="1"/>
</dbReference>
<organism evidence="2 3">
    <name type="scientific">Acidiphilium iwatense</name>
    <dbReference type="NCBI Taxonomy" id="768198"/>
    <lineage>
        <taxon>Bacteria</taxon>
        <taxon>Pseudomonadati</taxon>
        <taxon>Pseudomonadota</taxon>
        <taxon>Alphaproteobacteria</taxon>
        <taxon>Acetobacterales</taxon>
        <taxon>Acidocellaceae</taxon>
        <taxon>Acidiphilium</taxon>
    </lineage>
</organism>
<dbReference type="PANTHER" id="PTHR39339">
    <property type="entry name" value="SLR1444 PROTEIN"/>
    <property type="match status" value="1"/>
</dbReference>
<accession>A0ABS9DTY6</accession>
<dbReference type="PANTHER" id="PTHR39339:SF1">
    <property type="entry name" value="CHAD DOMAIN-CONTAINING PROTEIN"/>
    <property type="match status" value="1"/>
</dbReference>
<evidence type="ECO:0000313" key="3">
    <source>
        <dbReference type="Proteomes" id="UP001521209"/>
    </source>
</evidence>
<dbReference type="PROSITE" id="PS51708">
    <property type="entry name" value="CHAD"/>
    <property type="match status" value="1"/>
</dbReference>
<evidence type="ECO:0000259" key="1">
    <source>
        <dbReference type="PROSITE" id="PS51708"/>
    </source>
</evidence>
<comment type="caution">
    <text evidence="2">The sequence shown here is derived from an EMBL/GenBank/DDBJ whole genome shotgun (WGS) entry which is preliminary data.</text>
</comment>
<dbReference type="InterPro" id="IPR007899">
    <property type="entry name" value="CHAD_dom"/>
</dbReference>
<proteinExistence type="predicted"/>
<reference evidence="2 3" key="1">
    <citation type="submission" date="2022-01" db="EMBL/GenBank/DDBJ databases">
        <authorList>
            <person name="Won M."/>
            <person name="Kim S.-J."/>
            <person name="Kwon S.-W."/>
        </authorList>
    </citation>
    <scope>NUCLEOTIDE SEQUENCE [LARGE SCALE GENOMIC DNA]</scope>
    <source>
        <strain evidence="2 3">KCTC 23505</strain>
    </source>
</reference>
<gene>
    <name evidence="2" type="ORF">L2A60_02910</name>
</gene>
<dbReference type="InterPro" id="IPR038186">
    <property type="entry name" value="CHAD_dom_sf"/>
</dbReference>